<protein>
    <submittedName>
        <fullName evidence="1">Uncharacterized protein</fullName>
    </submittedName>
</protein>
<dbReference type="Proteomes" id="UP001062846">
    <property type="component" value="Chromosome 2"/>
</dbReference>
<evidence type="ECO:0000313" key="1">
    <source>
        <dbReference type="EMBL" id="KAI8569368.1"/>
    </source>
</evidence>
<gene>
    <name evidence="1" type="ORF">RHMOL_Rhmol02G0273400</name>
</gene>
<organism evidence="1 2">
    <name type="scientific">Rhododendron molle</name>
    <name type="common">Chinese azalea</name>
    <name type="synonym">Azalea mollis</name>
    <dbReference type="NCBI Taxonomy" id="49168"/>
    <lineage>
        <taxon>Eukaryota</taxon>
        <taxon>Viridiplantae</taxon>
        <taxon>Streptophyta</taxon>
        <taxon>Embryophyta</taxon>
        <taxon>Tracheophyta</taxon>
        <taxon>Spermatophyta</taxon>
        <taxon>Magnoliopsida</taxon>
        <taxon>eudicotyledons</taxon>
        <taxon>Gunneridae</taxon>
        <taxon>Pentapetalae</taxon>
        <taxon>asterids</taxon>
        <taxon>Ericales</taxon>
        <taxon>Ericaceae</taxon>
        <taxon>Ericoideae</taxon>
        <taxon>Rhodoreae</taxon>
        <taxon>Rhododendron</taxon>
    </lineage>
</organism>
<dbReference type="EMBL" id="CM046389">
    <property type="protein sequence ID" value="KAI8569368.1"/>
    <property type="molecule type" value="Genomic_DNA"/>
</dbReference>
<evidence type="ECO:0000313" key="2">
    <source>
        <dbReference type="Proteomes" id="UP001062846"/>
    </source>
</evidence>
<proteinExistence type="predicted"/>
<keyword evidence="2" id="KW-1185">Reference proteome</keyword>
<reference evidence="1" key="1">
    <citation type="submission" date="2022-02" db="EMBL/GenBank/DDBJ databases">
        <title>Plant Genome Project.</title>
        <authorList>
            <person name="Zhang R.-G."/>
        </authorList>
    </citation>
    <scope>NUCLEOTIDE SEQUENCE</scope>
    <source>
        <strain evidence="1">AT1</strain>
    </source>
</reference>
<accession>A0ACC0PX69</accession>
<sequence>MILCSEVHKFEFSNRASDSSDLILTTNDREPFIAVMRSEPSDARSDGLKLRSIAAQHCPPIQKYSYCTPKCDAH</sequence>
<comment type="caution">
    <text evidence="1">The sequence shown here is derived from an EMBL/GenBank/DDBJ whole genome shotgun (WGS) entry which is preliminary data.</text>
</comment>
<name>A0ACC0PX69_RHOML</name>